<comment type="caution">
    <text evidence="1">The sequence shown here is derived from an EMBL/GenBank/DDBJ whole genome shotgun (WGS) entry which is preliminary data.</text>
</comment>
<dbReference type="Proteomes" id="UP001375539">
    <property type="component" value="Unassembled WGS sequence"/>
</dbReference>
<keyword evidence="1" id="KW-0808">Transferase</keyword>
<keyword evidence="1" id="KW-0418">Kinase</keyword>
<evidence type="ECO:0000313" key="2">
    <source>
        <dbReference type="Proteomes" id="UP001375539"/>
    </source>
</evidence>
<sequence>MTVRVKGWSGRSRPAKVDLYTRGTVYGLVWAAAVGLALLLLTEPVREGGTPALVVVGPPLALAMGLVCARLARRSMDAYLGRGAVPRRVVGCAASTTAAVVGTVLGLAPAVSSTGLLVMMLATALLPFVISQCLITKGSTLALTQGAVLAVIAGLLPLRGATSADVAHFAAVAGFTIAWTAFTIRVSMWVLAVMWELREARDVQARLAVAEERLRFGRDLHDVLGRNLAVIALKSELAVQLARRGRPEAVEQMAEVQRTAQESQREVRDVVRGYRAADLHTELAGARGVLTAAGINCSIGSPDSDLPAEVQSALAWVVREATTNVLRHGDAARCSIRLAVSAGSAVLTVENDGVRNSTAPDATRGQGSGLAGLRERLAALGGTLDAERTAGDRFRLTAEVPLPRAAVECPSPNAGGTGDAPEQTGGTGDAPEQEDDREPGSRAGAARR</sequence>
<reference evidence="1" key="1">
    <citation type="submission" date="2024-03" db="EMBL/GenBank/DDBJ databases">
        <title>Novel Streptomyces species of biotechnological and ecological value are a feature of Machair soil.</title>
        <authorList>
            <person name="Prole J.R."/>
            <person name="Goodfellow M."/>
            <person name="Allenby N."/>
            <person name="Ward A.C."/>
        </authorList>
    </citation>
    <scope>NUCLEOTIDE SEQUENCE</scope>
    <source>
        <strain evidence="1">MS1.AVA.4</strain>
    </source>
</reference>
<name>A0ACC6QIR2_9ACTN</name>
<keyword evidence="2" id="KW-1185">Reference proteome</keyword>
<evidence type="ECO:0000313" key="1">
    <source>
        <dbReference type="EMBL" id="MEJ8658264.1"/>
    </source>
</evidence>
<protein>
    <submittedName>
        <fullName evidence="1">Sensor histidine kinase</fullName>
    </submittedName>
</protein>
<proteinExistence type="predicted"/>
<gene>
    <name evidence="1" type="ORF">WKI58_17330</name>
</gene>
<organism evidence="1 2">
    <name type="scientific">Streptomyces pratisoli</name>
    <dbReference type="NCBI Taxonomy" id="3139917"/>
    <lineage>
        <taxon>Bacteria</taxon>
        <taxon>Bacillati</taxon>
        <taxon>Actinomycetota</taxon>
        <taxon>Actinomycetes</taxon>
        <taxon>Kitasatosporales</taxon>
        <taxon>Streptomycetaceae</taxon>
        <taxon>Streptomyces</taxon>
    </lineage>
</organism>
<accession>A0ACC6QIR2</accession>
<dbReference type="EMBL" id="JBBKAI010000002">
    <property type="protein sequence ID" value="MEJ8658264.1"/>
    <property type="molecule type" value="Genomic_DNA"/>
</dbReference>